<feature type="domain" description="SLH" evidence="1">
    <location>
        <begin position="436"/>
        <end position="494"/>
    </location>
</feature>
<dbReference type="InterPro" id="IPR001119">
    <property type="entry name" value="SLH_dom"/>
</dbReference>
<name>A0ABX1ZG11_9BACL</name>
<accession>A0ABX1ZG11</accession>
<reference evidence="2 3" key="1">
    <citation type="submission" date="2019-10" db="EMBL/GenBank/DDBJ databases">
        <title>Description of Paenibacillus pedi sp. nov.</title>
        <authorList>
            <person name="Carlier A."/>
            <person name="Qi S."/>
        </authorList>
    </citation>
    <scope>NUCLEOTIDE SEQUENCE [LARGE SCALE GENOMIC DNA]</scope>
    <source>
        <strain evidence="2 3">LMG 31457</strain>
    </source>
</reference>
<dbReference type="Pfam" id="PF02368">
    <property type="entry name" value="Big_2"/>
    <property type="match status" value="1"/>
</dbReference>
<dbReference type="EMBL" id="WHNZ01000007">
    <property type="protein sequence ID" value="NOU98810.1"/>
    <property type="molecule type" value="Genomic_DNA"/>
</dbReference>
<gene>
    <name evidence="2" type="ORF">GC097_02085</name>
</gene>
<protein>
    <recommendedName>
        <fullName evidence="1">SLH domain-containing protein</fullName>
    </recommendedName>
</protein>
<keyword evidence="3" id="KW-1185">Reference proteome</keyword>
<evidence type="ECO:0000313" key="2">
    <source>
        <dbReference type="EMBL" id="NOU98810.1"/>
    </source>
</evidence>
<comment type="caution">
    <text evidence="2">The sequence shown here is derived from an EMBL/GenBank/DDBJ whole genome shotgun (WGS) entry which is preliminary data.</text>
</comment>
<dbReference type="Pfam" id="PF00395">
    <property type="entry name" value="SLH"/>
    <property type="match status" value="3"/>
</dbReference>
<dbReference type="InterPro" id="IPR051465">
    <property type="entry name" value="Cell_Envelope_Struct_Comp"/>
</dbReference>
<organism evidence="2 3">
    <name type="scientific">Paenibacillus planticolens</name>
    <dbReference type="NCBI Taxonomy" id="2654976"/>
    <lineage>
        <taxon>Bacteria</taxon>
        <taxon>Bacillati</taxon>
        <taxon>Bacillota</taxon>
        <taxon>Bacilli</taxon>
        <taxon>Bacillales</taxon>
        <taxon>Paenibacillaceae</taxon>
        <taxon>Paenibacillus</taxon>
    </lineage>
</organism>
<dbReference type="Proteomes" id="UP000618579">
    <property type="component" value="Unassembled WGS sequence"/>
</dbReference>
<sequence>MRKNVRFGRSAARKTMIFVFAFMLLYTMWPMKELEAAKLLRFMVFNGGKSYLIAGEEYGVLFEEDLGLGTVSIPSFEYSVDNGGIWHPMYHCKNDSCFRLPIDPELTSAIIRLDVVYIPIFGSNTHSEMRSGPYKILQPADPSDINVTPKDDGTVELTWNDNSNMESSYRITRYGPDGTKTFYVNNTMDHRGPLSYIDNQTDKYKSTLYNYSLSMVIDKYDLPEELQPSIFNKLVKTKVPISIVDKVKISPNIPDVIVPDKTEIDPNSKIINKFKLNIIDFDKIAIASLSLNKHSIELKPGQTEKLTVAATNAGNQKIVWSSNNPQIAVVDNDGSITAKSPGMAKIMVKTESESLSDSCDVNVTLITQTPEPAILKDIAGHKANAEIMEAVALGFVSGYPDGTFKPDANVTRAEFATMLMKALQSQAVADDTTMNFADVDQIGSWAREFVSKAVKLKIIEGYDDLTFRPNANISHAEMIAMVIRASGLRTDNAKPTSFADAADIPPWANPSVSKAAETGIIIVGGLPDNKFAPQALSTRAEAASAIVRMLKVKK</sequence>
<feature type="domain" description="SLH" evidence="1">
    <location>
        <begin position="370"/>
        <end position="433"/>
    </location>
</feature>
<dbReference type="PANTHER" id="PTHR43308">
    <property type="entry name" value="OUTER MEMBRANE PROTEIN ALPHA-RELATED"/>
    <property type="match status" value="1"/>
</dbReference>
<dbReference type="SUPFAM" id="SSF49373">
    <property type="entry name" value="Invasin/intimin cell-adhesion fragments"/>
    <property type="match status" value="1"/>
</dbReference>
<dbReference type="SMART" id="SM00635">
    <property type="entry name" value="BID_2"/>
    <property type="match status" value="1"/>
</dbReference>
<dbReference type="PANTHER" id="PTHR43308:SF5">
    <property type="entry name" value="S-LAYER PROTEIN _ PEPTIDOGLYCAN ENDO-BETA-N-ACETYLGLUCOSAMINIDASE"/>
    <property type="match status" value="1"/>
</dbReference>
<dbReference type="Gene3D" id="2.60.40.1080">
    <property type="match status" value="1"/>
</dbReference>
<proteinExistence type="predicted"/>
<dbReference type="PROSITE" id="PS51272">
    <property type="entry name" value="SLH"/>
    <property type="match status" value="3"/>
</dbReference>
<dbReference type="InterPro" id="IPR003343">
    <property type="entry name" value="Big_2"/>
</dbReference>
<evidence type="ECO:0000313" key="3">
    <source>
        <dbReference type="Proteomes" id="UP000618579"/>
    </source>
</evidence>
<feature type="domain" description="SLH" evidence="1">
    <location>
        <begin position="495"/>
        <end position="554"/>
    </location>
</feature>
<dbReference type="InterPro" id="IPR008964">
    <property type="entry name" value="Invasin/intimin_cell_adhesion"/>
</dbReference>
<evidence type="ECO:0000259" key="1">
    <source>
        <dbReference type="PROSITE" id="PS51272"/>
    </source>
</evidence>